<accession>X0VB07</accession>
<evidence type="ECO:0000313" key="1">
    <source>
        <dbReference type="EMBL" id="GAG08482.1"/>
    </source>
</evidence>
<gene>
    <name evidence="1" type="ORF">S01H1_35040</name>
</gene>
<sequence length="77" mass="8822">KRVDLKKLAHLIVHQNCDGIKCHGEDGKVCPLFDTMCHDHCRFEAKDMKGEIKRAMEHHGIVRGDLVEPLIGLEYNE</sequence>
<feature type="non-terminal residue" evidence="1">
    <location>
        <position position="1"/>
    </location>
</feature>
<protein>
    <submittedName>
        <fullName evidence="1">Uncharacterized protein</fullName>
    </submittedName>
</protein>
<proteinExistence type="predicted"/>
<dbReference type="AlphaFoldDB" id="X0VB07"/>
<organism evidence="1">
    <name type="scientific">marine sediment metagenome</name>
    <dbReference type="NCBI Taxonomy" id="412755"/>
    <lineage>
        <taxon>unclassified sequences</taxon>
        <taxon>metagenomes</taxon>
        <taxon>ecological metagenomes</taxon>
    </lineage>
</organism>
<reference evidence="1" key="1">
    <citation type="journal article" date="2014" name="Front. Microbiol.">
        <title>High frequency of phylogenetically diverse reductive dehalogenase-homologous genes in deep subseafloor sedimentary metagenomes.</title>
        <authorList>
            <person name="Kawai M."/>
            <person name="Futagami T."/>
            <person name="Toyoda A."/>
            <person name="Takaki Y."/>
            <person name="Nishi S."/>
            <person name="Hori S."/>
            <person name="Arai W."/>
            <person name="Tsubouchi T."/>
            <person name="Morono Y."/>
            <person name="Uchiyama I."/>
            <person name="Ito T."/>
            <person name="Fujiyama A."/>
            <person name="Inagaki F."/>
            <person name="Takami H."/>
        </authorList>
    </citation>
    <scope>NUCLEOTIDE SEQUENCE</scope>
    <source>
        <strain evidence="1">Expedition CK06-06</strain>
    </source>
</reference>
<dbReference type="EMBL" id="BARS01021859">
    <property type="protein sequence ID" value="GAG08482.1"/>
    <property type="molecule type" value="Genomic_DNA"/>
</dbReference>
<name>X0VB07_9ZZZZ</name>
<comment type="caution">
    <text evidence="1">The sequence shown here is derived from an EMBL/GenBank/DDBJ whole genome shotgun (WGS) entry which is preliminary data.</text>
</comment>